<dbReference type="Proteomes" id="UP001175211">
    <property type="component" value="Unassembled WGS sequence"/>
</dbReference>
<accession>A0AA39JHC3</accession>
<dbReference type="EMBL" id="JAUEPS010000062">
    <property type="protein sequence ID" value="KAK0442795.1"/>
    <property type="molecule type" value="Genomic_DNA"/>
</dbReference>
<sequence length="100" mass="11867">EERLYRIIMATSVQLIWSLRCERVIDKQNEPLHPRNTRNKWTRGVNNWLEMDCLQMRQNFGRRALKTQLVERTWEGTLLNEERLPRHWSGVAGVLVGIGP</sequence>
<protein>
    <submittedName>
        <fullName evidence="1">Uncharacterized protein</fullName>
    </submittedName>
</protein>
<organism evidence="1 2">
    <name type="scientific">Armillaria tabescens</name>
    <name type="common">Ringless honey mushroom</name>
    <name type="synonym">Agaricus tabescens</name>
    <dbReference type="NCBI Taxonomy" id="1929756"/>
    <lineage>
        <taxon>Eukaryota</taxon>
        <taxon>Fungi</taxon>
        <taxon>Dikarya</taxon>
        <taxon>Basidiomycota</taxon>
        <taxon>Agaricomycotina</taxon>
        <taxon>Agaricomycetes</taxon>
        <taxon>Agaricomycetidae</taxon>
        <taxon>Agaricales</taxon>
        <taxon>Marasmiineae</taxon>
        <taxon>Physalacriaceae</taxon>
        <taxon>Desarmillaria</taxon>
    </lineage>
</organism>
<dbReference type="AlphaFoldDB" id="A0AA39JHC3"/>
<evidence type="ECO:0000313" key="2">
    <source>
        <dbReference type="Proteomes" id="UP001175211"/>
    </source>
</evidence>
<proteinExistence type="predicted"/>
<dbReference type="RefSeq" id="XP_060324482.1">
    <property type="nucleotide sequence ID" value="XM_060468074.1"/>
</dbReference>
<gene>
    <name evidence="1" type="ORF">EV420DRAFT_1278222</name>
</gene>
<reference evidence="1" key="1">
    <citation type="submission" date="2023-06" db="EMBL/GenBank/DDBJ databases">
        <authorList>
            <consortium name="Lawrence Berkeley National Laboratory"/>
            <person name="Ahrendt S."/>
            <person name="Sahu N."/>
            <person name="Indic B."/>
            <person name="Wong-Bajracharya J."/>
            <person name="Merenyi Z."/>
            <person name="Ke H.-M."/>
            <person name="Monk M."/>
            <person name="Kocsube S."/>
            <person name="Drula E."/>
            <person name="Lipzen A."/>
            <person name="Balint B."/>
            <person name="Henrissat B."/>
            <person name="Andreopoulos B."/>
            <person name="Martin F.M."/>
            <person name="Harder C.B."/>
            <person name="Rigling D."/>
            <person name="Ford K.L."/>
            <person name="Foster G.D."/>
            <person name="Pangilinan J."/>
            <person name="Papanicolaou A."/>
            <person name="Barry K."/>
            <person name="LaButti K."/>
            <person name="Viragh M."/>
            <person name="Koriabine M."/>
            <person name="Yan M."/>
            <person name="Riley R."/>
            <person name="Champramary S."/>
            <person name="Plett K.L."/>
            <person name="Tsai I.J."/>
            <person name="Slot J."/>
            <person name="Sipos G."/>
            <person name="Plett J."/>
            <person name="Nagy L.G."/>
            <person name="Grigoriev I.V."/>
        </authorList>
    </citation>
    <scope>NUCLEOTIDE SEQUENCE</scope>
    <source>
        <strain evidence="1">CCBAS 213</strain>
    </source>
</reference>
<evidence type="ECO:0000313" key="1">
    <source>
        <dbReference type="EMBL" id="KAK0442795.1"/>
    </source>
</evidence>
<name>A0AA39JHC3_ARMTA</name>
<keyword evidence="2" id="KW-1185">Reference proteome</keyword>
<feature type="non-terminal residue" evidence="1">
    <location>
        <position position="1"/>
    </location>
</feature>
<comment type="caution">
    <text evidence="1">The sequence shown here is derived from an EMBL/GenBank/DDBJ whole genome shotgun (WGS) entry which is preliminary data.</text>
</comment>
<dbReference type="GeneID" id="85351622"/>